<dbReference type="SUPFAM" id="SSF140860">
    <property type="entry name" value="Pseudo ankyrin repeat-like"/>
    <property type="match status" value="1"/>
</dbReference>
<name>A0AA36IF46_9DINO</name>
<proteinExistence type="predicted"/>
<organism evidence="1 2">
    <name type="scientific">Effrenium voratum</name>
    <dbReference type="NCBI Taxonomy" id="2562239"/>
    <lineage>
        <taxon>Eukaryota</taxon>
        <taxon>Sar</taxon>
        <taxon>Alveolata</taxon>
        <taxon>Dinophyceae</taxon>
        <taxon>Suessiales</taxon>
        <taxon>Symbiodiniaceae</taxon>
        <taxon>Effrenium</taxon>
    </lineage>
</organism>
<dbReference type="Proteomes" id="UP001178507">
    <property type="component" value="Unassembled WGS sequence"/>
</dbReference>
<dbReference type="AlphaFoldDB" id="A0AA36IF46"/>
<comment type="caution">
    <text evidence="1">The sequence shown here is derived from an EMBL/GenBank/DDBJ whole genome shotgun (WGS) entry which is preliminary data.</text>
</comment>
<keyword evidence="2" id="KW-1185">Reference proteome</keyword>
<gene>
    <name evidence="1" type="ORF">EVOR1521_LOCUS12701</name>
</gene>
<evidence type="ECO:0000313" key="1">
    <source>
        <dbReference type="EMBL" id="CAJ1386304.1"/>
    </source>
</evidence>
<evidence type="ECO:0000313" key="2">
    <source>
        <dbReference type="Proteomes" id="UP001178507"/>
    </source>
</evidence>
<dbReference type="EMBL" id="CAUJNA010001351">
    <property type="protein sequence ID" value="CAJ1386304.1"/>
    <property type="molecule type" value="Genomic_DNA"/>
</dbReference>
<reference evidence="1" key="1">
    <citation type="submission" date="2023-08" db="EMBL/GenBank/DDBJ databases">
        <authorList>
            <person name="Chen Y."/>
            <person name="Shah S."/>
            <person name="Dougan E. K."/>
            <person name="Thang M."/>
            <person name="Chan C."/>
        </authorList>
    </citation>
    <scope>NUCLEOTIDE SEQUENCE</scope>
</reference>
<sequence>MSWSGRAMNRTRSHSLQQEARFLRAAAGGQWHVLLHLLDLEQGDLTTDSAAHAFVLAAAARQLECLEQFLAKGMNLQCWGVKKAMVEAAARSSMDVLKLLAQGLAIQRAWGQRLRWLQSASMPGPAAQ</sequence>
<protein>
    <submittedName>
        <fullName evidence="1">Uncharacterized protein</fullName>
    </submittedName>
</protein>
<accession>A0AA36IF46</accession>